<dbReference type="InterPro" id="IPR010724">
    <property type="entry name" value="RepA_N"/>
</dbReference>
<protein>
    <recommendedName>
        <fullName evidence="6">Replication initiator A N-terminal domain-containing protein</fullName>
    </recommendedName>
</protein>
<evidence type="ECO:0008006" key="6">
    <source>
        <dbReference type="Google" id="ProtNLM"/>
    </source>
</evidence>
<accession>A0A6I1MK36</accession>
<sequence>MKVNLEELKKLGCEFYKNQEANESKFISIPKQLYICPFYKNYLSPVTRELYAWLKDRMSLSESTSKKGDKRFVDENGYIFLIYTRENLMKILNVSKQTIADSFKILNALGLIFEKKMGQGKPNRIYIGKVLYMSEHDALERLEYYNKHEILTKNTNKKSSNFQKSKNSTSKSKKIRLLEVENLDAINTNTNKTESSKTNTSSSSTKSKREILTNIYEEAFKPLSNYIKNKINTYIEKTNIDFVIEILKYSIEHNAKTPSYFFKTLDNLIENNINTVEALEVSITKFNKKIEKKKKTSSRFSASSNEKKLNFTNYSQREYDYDELEKQLLENSGQCDRIITTDPLEKYLKQKEEAEENNYIF</sequence>
<dbReference type="RefSeq" id="WP_152889556.1">
    <property type="nucleotide sequence ID" value="NZ_WHJC01000102.1"/>
</dbReference>
<evidence type="ECO:0000259" key="3">
    <source>
        <dbReference type="Pfam" id="PF07261"/>
    </source>
</evidence>
<dbReference type="EMBL" id="WHJC01000102">
    <property type="protein sequence ID" value="MPQ43755.1"/>
    <property type="molecule type" value="Genomic_DNA"/>
</dbReference>
<dbReference type="SUPFAM" id="SSF158499">
    <property type="entry name" value="DnaD domain-like"/>
    <property type="match status" value="1"/>
</dbReference>
<dbReference type="Gene3D" id="1.10.10.630">
    <property type="entry name" value="DnaD domain-like"/>
    <property type="match status" value="1"/>
</dbReference>
<name>A0A6I1MK36_9CLOT</name>
<dbReference type="Pfam" id="PF07261">
    <property type="entry name" value="DnaB_2"/>
    <property type="match status" value="1"/>
</dbReference>
<evidence type="ECO:0000259" key="2">
    <source>
        <dbReference type="Pfam" id="PF06970"/>
    </source>
</evidence>
<feature type="domain" description="DnaB/C C-terminal" evidence="3">
    <location>
        <begin position="214"/>
        <end position="280"/>
    </location>
</feature>
<comment type="similarity">
    <text evidence="1">Belongs to the DnaB/DnaD family.</text>
</comment>
<comment type="caution">
    <text evidence="4">The sequence shown here is derived from an EMBL/GenBank/DDBJ whole genome shotgun (WGS) entry which is preliminary data.</text>
</comment>
<keyword evidence="5" id="KW-1185">Reference proteome</keyword>
<dbReference type="Proteomes" id="UP000430345">
    <property type="component" value="Unassembled WGS sequence"/>
</dbReference>
<dbReference type="OrthoDB" id="9765378at2"/>
<dbReference type="InterPro" id="IPR006343">
    <property type="entry name" value="DnaB/C_C"/>
</dbReference>
<dbReference type="InterPro" id="IPR034829">
    <property type="entry name" value="DnaD-like_sf"/>
</dbReference>
<evidence type="ECO:0000313" key="4">
    <source>
        <dbReference type="EMBL" id="MPQ43755.1"/>
    </source>
</evidence>
<gene>
    <name evidence="4" type="ORF">GBZ86_08290</name>
</gene>
<evidence type="ECO:0000256" key="1">
    <source>
        <dbReference type="ARBA" id="ARBA00093462"/>
    </source>
</evidence>
<evidence type="ECO:0000313" key="5">
    <source>
        <dbReference type="Proteomes" id="UP000430345"/>
    </source>
</evidence>
<feature type="domain" description="Replication initiator A N-terminal" evidence="2">
    <location>
        <begin position="25"/>
        <end position="104"/>
    </location>
</feature>
<dbReference type="AlphaFoldDB" id="A0A6I1MK36"/>
<proteinExistence type="inferred from homology"/>
<organism evidence="4 5">
    <name type="scientific">Clostridium tarantellae</name>
    <dbReference type="NCBI Taxonomy" id="39493"/>
    <lineage>
        <taxon>Bacteria</taxon>
        <taxon>Bacillati</taxon>
        <taxon>Bacillota</taxon>
        <taxon>Clostridia</taxon>
        <taxon>Eubacteriales</taxon>
        <taxon>Clostridiaceae</taxon>
        <taxon>Clostridium</taxon>
    </lineage>
</organism>
<reference evidence="4 5" key="1">
    <citation type="submission" date="2019-10" db="EMBL/GenBank/DDBJ databases">
        <title>The Genome Sequence of Clostridium tarantellae Isolated from Fish Brain.</title>
        <authorList>
            <person name="Bano L."/>
            <person name="Kiel M."/>
            <person name="Sales G."/>
            <person name="Doxey A.C."/>
            <person name="Mansfield M.J."/>
            <person name="Schiavone M."/>
            <person name="Rossetto O."/>
            <person name="Pirazzini M."/>
            <person name="Dobrindt U."/>
            <person name="Montecucco C."/>
        </authorList>
    </citation>
    <scope>NUCLEOTIDE SEQUENCE [LARGE SCALE GENOMIC DNA]</scope>
    <source>
        <strain evidence="4 5">DSM 3997</strain>
    </source>
</reference>
<dbReference type="Pfam" id="PF06970">
    <property type="entry name" value="RepA_N"/>
    <property type="match status" value="1"/>
</dbReference>